<proteinExistence type="predicted"/>
<comment type="caution">
    <text evidence="1">The sequence shown here is derived from an EMBL/GenBank/DDBJ whole genome shotgun (WGS) entry which is preliminary data.</text>
</comment>
<dbReference type="EMBL" id="JAPFFF010000020">
    <property type="protein sequence ID" value="KAK8857549.1"/>
    <property type="molecule type" value="Genomic_DNA"/>
</dbReference>
<gene>
    <name evidence="1" type="ORF">M9Y10_015954</name>
</gene>
<dbReference type="Proteomes" id="UP001470230">
    <property type="component" value="Unassembled WGS sequence"/>
</dbReference>
<accession>A0ABR2I500</accession>
<name>A0ABR2I500_9EUKA</name>
<evidence type="ECO:0000313" key="1">
    <source>
        <dbReference type="EMBL" id="KAK8857549.1"/>
    </source>
</evidence>
<protein>
    <submittedName>
        <fullName evidence="1">Uncharacterized protein</fullName>
    </submittedName>
</protein>
<reference evidence="1 2" key="1">
    <citation type="submission" date="2024-04" db="EMBL/GenBank/DDBJ databases">
        <title>Tritrichomonas musculus Genome.</title>
        <authorList>
            <person name="Alves-Ferreira E."/>
            <person name="Grigg M."/>
            <person name="Lorenzi H."/>
            <person name="Galac M."/>
        </authorList>
    </citation>
    <scope>NUCLEOTIDE SEQUENCE [LARGE SCALE GENOMIC DNA]</scope>
    <source>
        <strain evidence="1 2">EAF2021</strain>
    </source>
</reference>
<sequence>MSKRILKTFFKFPKINKFTKDHHEIKERLYLINNISNNHQRINNFYNKVERIIEFVKIDITKIMNNSEILELFKNNKRHLLFFIEERMITLVEYIVSRITSDEFLENKYCEYFSPEIKEFITKEFIDKYSCQNSILREEHLIKEMTKEEEYLNERRRESENYRT</sequence>
<organism evidence="1 2">
    <name type="scientific">Tritrichomonas musculus</name>
    <dbReference type="NCBI Taxonomy" id="1915356"/>
    <lineage>
        <taxon>Eukaryota</taxon>
        <taxon>Metamonada</taxon>
        <taxon>Parabasalia</taxon>
        <taxon>Tritrichomonadida</taxon>
        <taxon>Tritrichomonadidae</taxon>
        <taxon>Tritrichomonas</taxon>
    </lineage>
</organism>
<evidence type="ECO:0000313" key="2">
    <source>
        <dbReference type="Proteomes" id="UP001470230"/>
    </source>
</evidence>
<keyword evidence="2" id="KW-1185">Reference proteome</keyword>